<evidence type="ECO:0000256" key="3">
    <source>
        <dbReference type="ARBA" id="ARBA00022989"/>
    </source>
</evidence>
<dbReference type="InterPro" id="IPR032808">
    <property type="entry name" value="DoxX"/>
</dbReference>
<feature type="transmembrane region" description="Helical" evidence="5">
    <location>
        <begin position="7"/>
        <end position="28"/>
    </location>
</feature>
<dbReference type="Pfam" id="PF13564">
    <property type="entry name" value="DoxX_2"/>
    <property type="match status" value="1"/>
</dbReference>
<dbReference type="Proteomes" id="UP000515344">
    <property type="component" value="Chromosome"/>
</dbReference>
<protein>
    <submittedName>
        <fullName evidence="6">DoxX family protein</fullName>
    </submittedName>
</protein>
<keyword evidence="2 5" id="KW-0812">Transmembrane</keyword>
<keyword evidence="3 5" id="KW-1133">Transmembrane helix</keyword>
<evidence type="ECO:0000256" key="1">
    <source>
        <dbReference type="ARBA" id="ARBA00004141"/>
    </source>
</evidence>
<sequence length="137" mass="15009">MSIMKPLTIVLWVLRLLAAVILLHTLFFKFSASDESVYIFSTIGMEPWGRIGTGVMELIAAILILIPRTTAFGALLAIGLMSGALFFHLTTLGIEVKADGGLLFIYALLVLISSAILLFVYQSQIRILLNSILPKRS</sequence>
<evidence type="ECO:0000313" key="6">
    <source>
        <dbReference type="EMBL" id="QNA43593.1"/>
    </source>
</evidence>
<evidence type="ECO:0000256" key="2">
    <source>
        <dbReference type="ARBA" id="ARBA00022692"/>
    </source>
</evidence>
<gene>
    <name evidence="6" type="ORF">H4075_16110</name>
</gene>
<dbReference type="AlphaFoldDB" id="A0A7G5XDP0"/>
<name>A0A7G5XDP0_9BACT</name>
<dbReference type="GO" id="GO:0016020">
    <property type="term" value="C:membrane"/>
    <property type="evidence" value="ECO:0007669"/>
    <property type="project" value="UniProtKB-SubCell"/>
</dbReference>
<accession>A0A7G5XDP0</accession>
<evidence type="ECO:0000313" key="7">
    <source>
        <dbReference type="Proteomes" id="UP000515344"/>
    </source>
</evidence>
<feature type="transmembrane region" description="Helical" evidence="5">
    <location>
        <begin position="73"/>
        <end position="94"/>
    </location>
</feature>
<keyword evidence="4 5" id="KW-0472">Membrane</keyword>
<feature type="transmembrane region" description="Helical" evidence="5">
    <location>
        <begin position="100"/>
        <end position="121"/>
    </location>
</feature>
<reference evidence="7" key="1">
    <citation type="submission" date="2020-08" db="EMBL/GenBank/DDBJ databases">
        <title>Lacibacter sp. S13-6-6 genome sequencing.</title>
        <authorList>
            <person name="Jin L."/>
        </authorList>
    </citation>
    <scope>NUCLEOTIDE SEQUENCE [LARGE SCALE GENOMIC DNA]</scope>
    <source>
        <strain evidence="7">S13-6-6</strain>
    </source>
</reference>
<comment type="subcellular location">
    <subcellularLocation>
        <location evidence="1">Membrane</location>
        <topology evidence="1">Multi-pass membrane protein</topology>
    </subcellularLocation>
</comment>
<dbReference type="KEGG" id="lacs:H4075_16110"/>
<evidence type="ECO:0000256" key="5">
    <source>
        <dbReference type="SAM" id="Phobius"/>
    </source>
</evidence>
<evidence type="ECO:0000256" key="4">
    <source>
        <dbReference type="ARBA" id="ARBA00023136"/>
    </source>
</evidence>
<proteinExistence type="predicted"/>
<keyword evidence="7" id="KW-1185">Reference proteome</keyword>
<organism evidence="6 7">
    <name type="scientific">Lacibacter sediminis</name>
    <dbReference type="NCBI Taxonomy" id="2760713"/>
    <lineage>
        <taxon>Bacteria</taxon>
        <taxon>Pseudomonadati</taxon>
        <taxon>Bacteroidota</taxon>
        <taxon>Chitinophagia</taxon>
        <taxon>Chitinophagales</taxon>
        <taxon>Chitinophagaceae</taxon>
        <taxon>Lacibacter</taxon>
    </lineage>
</organism>
<feature type="transmembrane region" description="Helical" evidence="5">
    <location>
        <begin position="48"/>
        <end position="66"/>
    </location>
</feature>
<dbReference type="EMBL" id="CP060007">
    <property type="protein sequence ID" value="QNA43593.1"/>
    <property type="molecule type" value="Genomic_DNA"/>
</dbReference>